<dbReference type="AlphaFoldDB" id="I7A486"/>
<dbReference type="Gene3D" id="3.40.640.10">
    <property type="entry name" value="Type I PLP-dependent aspartate aminotransferase-like (Major domain)"/>
    <property type="match status" value="1"/>
</dbReference>
<name>I7A486_MELRP</name>
<comment type="catalytic activity">
    <reaction evidence="10 11">
        <text>L-histidinol phosphate + 2-oxoglutarate = 3-(imidazol-4-yl)-2-oxopropyl phosphate + L-glutamate</text>
        <dbReference type="Rhea" id="RHEA:23744"/>
        <dbReference type="ChEBI" id="CHEBI:16810"/>
        <dbReference type="ChEBI" id="CHEBI:29985"/>
        <dbReference type="ChEBI" id="CHEBI:57766"/>
        <dbReference type="ChEBI" id="CHEBI:57980"/>
        <dbReference type="EC" id="2.6.1.9"/>
    </reaction>
</comment>
<dbReference type="Gene3D" id="3.90.1150.10">
    <property type="entry name" value="Aspartate Aminotransferase, domain 1"/>
    <property type="match status" value="1"/>
</dbReference>
<dbReference type="OrthoDB" id="9813612at2"/>
<dbReference type="InterPro" id="IPR015424">
    <property type="entry name" value="PyrdxlP-dep_Trfase"/>
</dbReference>
<dbReference type="InterPro" id="IPR015422">
    <property type="entry name" value="PyrdxlP-dep_Trfase_small"/>
</dbReference>
<comment type="subunit">
    <text evidence="4 11">Homodimer.</text>
</comment>
<dbReference type="STRING" id="1191523.MROS_2793"/>
<evidence type="ECO:0000256" key="1">
    <source>
        <dbReference type="ARBA" id="ARBA00001933"/>
    </source>
</evidence>
<evidence type="ECO:0000256" key="7">
    <source>
        <dbReference type="ARBA" id="ARBA00022679"/>
    </source>
</evidence>
<dbReference type="SUPFAM" id="SSF53383">
    <property type="entry name" value="PLP-dependent transferases"/>
    <property type="match status" value="1"/>
</dbReference>
<dbReference type="UniPathway" id="UPA00031">
    <property type="reaction ID" value="UER00012"/>
</dbReference>
<keyword evidence="9 11" id="KW-0368">Histidine biosynthesis</keyword>
<dbReference type="GO" id="GO:0004400">
    <property type="term" value="F:histidinol-phosphate transaminase activity"/>
    <property type="evidence" value="ECO:0007669"/>
    <property type="project" value="UniProtKB-UniRule"/>
</dbReference>
<comment type="similarity">
    <text evidence="3 11">Belongs to the class-II pyridoxal-phosphate-dependent aminotransferase family. Histidinol-phosphate aminotransferase subfamily.</text>
</comment>
<evidence type="ECO:0000256" key="9">
    <source>
        <dbReference type="ARBA" id="ARBA00023102"/>
    </source>
</evidence>
<dbReference type="HOGENOM" id="CLU_017584_3_1_10"/>
<proteinExistence type="inferred from homology"/>
<reference evidence="13 14" key="1">
    <citation type="journal article" date="2013" name="PLoS ONE">
        <title>Genomic analysis of Melioribacter roseus, facultatively anaerobic organotrophic bacterium representing a novel deep lineage within Bacteriodetes/Chlorobi group.</title>
        <authorList>
            <person name="Kadnikov V.V."/>
            <person name="Mardanov A.V."/>
            <person name="Podosokorskaya O.A."/>
            <person name="Gavrilov S.N."/>
            <person name="Kublanov I.V."/>
            <person name="Beletsky A.V."/>
            <person name="Bonch-Osmolovskaya E.A."/>
            <person name="Ravin N.V."/>
        </authorList>
    </citation>
    <scope>NUCLEOTIDE SEQUENCE [LARGE SCALE GENOMIC DNA]</scope>
    <source>
        <strain evidence="14">JCM 17771 / P3M-2</strain>
    </source>
</reference>
<evidence type="ECO:0000256" key="8">
    <source>
        <dbReference type="ARBA" id="ARBA00022898"/>
    </source>
</evidence>
<keyword evidence="5 11" id="KW-0032">Aminotransferase</keyword>
<gene>
    <name evidence="11" type="primary">hisC</name>
    <name evidence="13" type="ordered locus">MROS_2793</name>
</gene>
<accession>I7A486</accession>
<evidence type="ECO:0000313" key="14">
    <source>
        <dbReference type="Proteomes" id="UP000009011"/>
    </source>
</evidence>
<protein>
    <recommendedName>
        <fullName evidence="11">Histidinol-phosphate aminotransferase</fullName>
        <ecNumber evidence="11">2.6.1.9</ecNumber>
    </recommendedName>
    <alternativeName>
        <fullName evidence="11">Imidazole acetol-phosphate transaminase</fullName>
    </alternativeName>
</protein>
<dbReference type="InterPro" id="IPR004839">
    <property type="entry name" value="Aminotransferase_I/II_large"/>
</dbReference>
<keyword evidence="14" id="KW-1185">Reference proteome</keyword>
<dbReference type="PATRIC" id="fig|1191523.3.peg.2930"/>
<dbReference type="CDD" id="cd00609">
    <property type="entry name" value="AAT_like"/>
    <property type="match status" value="1"/>
</dbReference>
<feature type="modified residue" description="N6-(pyridoxal phosphate)lysine" evidence="11">
    <location>
        <position position="210"/>
    </location>
</feature>
<comment type="cofactor">
    <cofactor evidence="1 11">
        <name>pyridoxal 5'-phosphate</name>
        <dbReference type="ChEBI" id="CHEBI:597326"/>
    </cofactor>
</comment>
<dbReference type="PROSITE" id="PS00599">
    <property type="entry name" value="AA_TRANSFER_CLASS_2"/>
    <property type="match status" value="1"/>
</dbReference>
<evidence type="ECO:0000259" key="12">
    <source>
        <dbReference type="Pfam" id="PF00155"/>
    </source>
</evidence>
<dbReference type="eggNOG" id="COG0079">
    <property type="taxonomic scope" value="Bacteria"/>
</dbReference>
<evidence type="ECO:0000313" key="13">
    <source>
        <dbReference type="EMBL" id="AFN76023.1"/>
    </source>
</evidence>
<dbReference type="GO" id="GO:0030170">
    <property type="term" value="F:pyridoxal phosphate binding"/>
    <property type="evidence" value="ECO:0007669"/>
    <property type="project" value="InterPro"/>
</dbReference>
<evidence type="ECO:0000256" key="4">
    <source>
        <dbReference type="ARBA" id="ARBA00011738"/>
    </source>
</evidence>
<keyword evidence="6 11" id="KW-0028">Amino-acid biosynthesis</keyword>
<dbReference type="GO" id="GO:0000105">
    <property type="term" value="P:L-histidine biosynthetic process"/>
    <property type="evidence" value="ECO:0007669"/>
    <property type="project" value="UniProtKB-UniRule"/>
</dbReference>
<sequence>MNIEKLVRNNILNLKPYTSARQSHTDGILLDANENSFGTVAEDLNDLDFNRYPDPYQKLLRKKTGDYLGIPGTNLFFGVGSDEVIDLLIRIFCEPGKDNVIVCEPTYGMYKVACDINNVEVINAPLNEKYDLDYDAIHSGVNENTKILFLCSPNNPTSNLLDKNIIRKLTAELNLIVVIDEAYIDFSGDEGFAKEALHTPNLVVTRTFSKAWGMAGLRCGYCIAQEEIIGLLFKVKMPYNINKLTSMTVAKAVDNAGVKDEYVKEIIEQREFLFDELKNNKKIINVLPSDANFISFKVENPHEVYNYLEKNGIIIRDRSGQFNFQGYLRVTVGTPEENKLFLKKLNEIL</sequence>
<dbReference type="InterPro" id="IPR005861">
    <property type="entry name" value="HisP_aminotrans"/>
</dbReference>
<evidence type="ECO:0000256" key="3">
    <source>
        <dbReference type="ARBA" id="ARBA00007970"/>
    </source>
</evidence>
<evidence type="ECO:0000256" key="5">
    <source>
        <dbReference type="ARBA" id="ARBA00022576"/>
    </source>
</evidence>
<evidence type="ECO:0000256" key="10">
    <source>
        <dbReference type="ARBA" id="ARBA00047481"/>
    </source>
</evidence>
<dbReference type="EC" id="2.6.1.9" evidence="11"/>
<dbReference type="InterPro" id="IPR001917">
    <property type="entry name" value="Aminotrans_II_pyridoxalP_BS"/>
</dbReference>
<keyword evidence="7 11" id="KW-0808">Transferase</keyword>
<evidence type="ECO:0000256" key="2">
    <source>
        <dbReference type="ARBA" id="ARBA00005011"/>
    </source>
</evidence>
<dbReference type="NCBIfam" id="TIGR01141">
    <property type="entry name" value="hisC"/>
    <property type="match status" value="1"/>
</dbReference>
<dbReference type="PANTHER" id="PTHR42885">
    <property type="entry name" value="HISTIDINOL-PHOSPHATE AMINOTRANSFERASE-RELATED"/>
    <property type="match status" value="1"/>
</dbReference>
<dbReference type="Pfam" id="PF00155">
    <property type="entry name" value="Aminotran_1_2"/>
    <property type="match status" value="1"/>
</dbReference>
<dbReference type="InterPro" id="IPR015421">
    <property type="entry name" value="PyrdxlP-dep_Trfase_major"/>
</dbReference>
<comment type="pathway">
    <text evidence="2 11">Amino-acid biosynthesis; L-histidine biosynthesis; L-histidine from 5-phospho-alpha-D-ribose 1-diphosphate: step 7/9.</text>
</comment>
<feature type="domain" description="Aminotransferase class I/classII large" evidence="12">
    <location>
        <begin position="26"/>
        <end position="345"/>
    </location>
</feature>
<keyword evidence="8 11" id="KW-0663">Pyridoxal phosphate</keyword>
<dbReference type="PANTHER" id="PTHR42885:SF2">
    <property type="entry name" value="HISTIDINOL-PHOSPHATE AMINOTRANSFERASE"/>
    <property type="match status" value="1"/>
</dbReference>
<dbReference type="KEGG" id="mro:MROS_2793"/>
<dbReference type="Proteomes" id="UP000009011">
    <property type="component" value="Chromosome"/>
</dbReference>
<evidence type="ECO:0000256" key="11">
    <source>
        <dbReference type="HAMAP-Rule" id="MF_01023"/>
    </source>
</evidence>
<dbReference type="RefSeq" id="WP_014857453.1">
    <property type="nucleotide sequence ID" value="NC_018178.1"/>
</dbReference>
<organism evidence="13 14">
    <name type="scientific">Melioribacter roseus (strain DSM 23840 / JCM 17771 / VKM B-2668 / P3M-2)</name>
    <dbReference type="NCBI Taxonomy" id="1191523"/>
    <lineage>
        <taxon>Bacteria</taxon>
        <taxon>Pseudomonadati</taxon>
        <taxon>Ignavibacteriota</taxon>
        <taxon>Ignavibacteria</taxon>
        <taxon>Ignavibacteriales</taxon>
        <taxon>Melioribacteraceae</taxon>
        <taxon>Melioribacter</taxon>
    </lineage>
</organism>
<dbReference type="EMBL" id="CP003557">
    <property type="protein sequence ID" value="AFN76023.1"/>
    <property type="molecule type" value="Genomic_DNA"/>
</dbReference>
<dbReference type="HAMAP" id="MF_01023">
    <property type="entry name" value="HisC_aminotrans_2"/>
    <property type="match status" value="1"/>
</dbReference>
<evidence type="ECO:0000256" key="6">
    <source>
        <dbReference type="ARBA" id="ARBA00022605"/>
    </source>
</evidence>